<evidence type="ECO:0000313" key="8">
    <source>
        <dbReference type="EMBL" id="KAH7121110.1"/>
    </source>
</evidence>
<dbReference type="PANTHER" id="PTHR46072:SF10">
    <property type="entry name" value="ACETAMIDASE"/>
    <property type="match status" value="1"/>
</dbReference>
<name>A0A9P9DI81_9PLEO</name>
<dbReference type="InterPro" id="IPR023631">
    <property type="entry name" value="Amidase_dom"/>
</dbReference>
<reference evidence="8" key="1">
    <citation type="journal article" date="2021" name="Nat. Commun.">
        <title>Genetic determinants of endophytism in the Arabidopsis root mycobiome.</title>
        <authorList>
            <person name="Mesny F."/>
            <person name="Miyauchi S."/>
            <person name="Thiergart T."/>
            <person name="Pickel B."/>
            <person name="Atanasova L."/>
            <person name="Karlsson M."/>
            <person name="Huettel B."/>
            <person name="Barry K.W."/>
            <person name="Haridas S."/>
            <person name="Chen C."/>
            <person name="Bauer D."/>
            <person name="Andreopoulos W."/>
            <person name="Pangilinan J."/>
            <person name="LaButti K."/>
            <person name="Riley R."/>
            <person name="Lipzen A."/>
            <person name="Clum A."/>
            <person name="Drula E."/>
            <person name="Henrissat B."/>
            <person name="Kohler A."/>
            <person name="Grigoriev I.V."/>
            <person name="Martin F.M."/>
            <person name="Hacquard S."/>
        </authorList>
    </citation>
    <scope>NUCLEOTIDE SEQUENCE</scope>
    <source>
        <strain evidence="8">MPI-CAGE-CH-0243</strain>
    </source>
</reference>
<evidence type="ECO:0000256" key="3">
    <source>
        <dbReference type="ARBA" id="ARBA00012922"/>
    </source>
</evidence>
<feature type="non-terminal residue" evidence="8">
    <location>
        <position position="1"/>
    </location>
</feature>
<sequence>MTSVELRTLSAFLCDTYQHSAADNRSDAETIVDGSSSSESFIFQLPQLYLLQLTGNMGILEYRQHRRDCQRKQTERASKIASLPQTYLYPLSPQERTILGKPIQELVQDVHKQVTNPIDILRAYGKVAIKAQEKTNCVTEILFPEAEEWAKNEINLKGPLAGIPVSLKDSIQVKGFDVSVGYSRNTGNAYTEDGGMVRLLKDAGAVPFVKTNLPITLLSFESTNDVWGRTTNPHNSKYSPGGSTGGESALLAFGGSRIGIGSDVAGSVRAPAHFSGCYSLRCSTGRWPKSGFNTSMFGQEAIPSVFSPMARTLNDLTYFTKSFVGMQPWKYDYTVHPLEWREHIVEEYREKKKLRVGVMRTDGVVDPSPACARALDQVAKALAAEGHEVFDVTPPSPYEALLLASQLLMSDGGNTFMSHFRSGEWNDAGAAQMYFYMRLPRPIKYLHYLWVKYVKGDSIWAGLLRYWHPKSAHEYWKLAGQREAYKNRFFQWWSETAKMDFMITPPNATPAVPHDGMHDAVSSCGYTFLFNLLDYAAGIIPVTHVDPALDQLPASFNFKKLNGVAKGAYKHYDADKMAGLPVAVQVVGRRLEEEKVLAVMERVEDALDRHGGRYQLLEVD</sequence>
<comment type="caution">
    <text evidence="8">The sequence shown here is derived from an EMBL/GenBank/DDBJ whole genome shotgun (WGS) entry which is preliminary data.</text>
</comment>
<dbReference type="FunFam" id="3.90.1300.10:FF:000003">
    <property type="entry name" value="Amidase signature enzyme"/>
    <property type="match status" value="1"/>
</dbReference>
<keyword evidence="4" id="KW-0378">Hydrolase</keyword>
<evidence type="ECO:0000256" key="4">
    <source>
        <dbReference type="ARBA" id="ARBA00022801"/>
    </source>
</evidence>
<feature type="binding site" evidence="6">
    <location>
        <position position="217"/>
    </location>
    <ligand>
        <name>substrate</name>
    </ligand>
</feature>
<feature type="domain" description="Amidase" evidence="7">
    <location>
        <begin position="119"/>
        <end position="597"/>
    </location>
</feature>
<dbReference type="Gene3D" id="3.90.1300.10">
    <property type="entry name" value="Amidase signature (AS) domain"/>
    <property type="match status" value="1"/>
</dbReference>
<evidence type="ECO:0000259" key="7">
    <source>
        <dbReference type="Pfam" id="PF01425"/>
    </source>
</evidence>
<dbReference type="EMBL" id="JAGMWT010000010">
    <property type="protein sequence ID" value="KAH7121110.1"/>
    <property type="molecule type" value="Genomic_DNA"/>
</dbReference>
<feature type="active site" description="Acyl-ester intermediate" evidence="5">
    <location>
        <position position="267"/>
    </location>
</feature>
<evidence type="ECO:0000313" key="9">
    <source>
        <dbReference type="Proteomes" id="UP000700596"/>
    </source>
</evidence>
<dbReference type="AlphaFoldDB" id="A0A9P9DI81"/>
<dbReference type="EC" id="3.5.1.4" evidence="3"/>
<protein>
    <recommendedName>
        <fullName evidence="3">amidase</fullName>
        <ecNumber evidence="3">3.5.1.4</ecNumber>
    </recommendedName>
</protein>
<feature type="active site" description="Charge relay system" evidence="5">
    <location>
        <position position="243"/>
    </location>
</feature>
<dbReference type="OrthoDB" id="6428749at2759"/>
<evidence type="ECO:0000256" key="5">
    <source>
        <dbReference type="PIRSR" id="PIRSR001221-1"/>
    </source>
</evidence>
<dbReference type="PIRSF" id="PIRSF001221">
    <property type="entry name" value="Amidase_fungi"/>
    <property type="match status" value="1"/>
</dbReference>
<feature type="binding site" evidence="6">
    <location>
        <begin position="264"/>
        <end position="267"/>
    </location>
    <ligand>
        <name>substrate</name>
    </ligand>
</feature>
<keyword evidence="9" id="KW-1185">Reference proteome</keyword>
<evidence type="ECO:0000256" key="2">
    <source>
        <dbReference type="ARBA" id="ARBA00009199"/>
    </source>
</evidence>
<dbReference type="Proteomes" id="UP000700596">
    <property type="component" value="Unassembled WGS sequence"/>
</dbReference>
<dbReference type="PANTHER" id="PTHR46072">
    <property type="entry name" value="AMIDASE-RELATED-RELATED"/>
    <property type="match status" value="1"/>
</dbReference>
<gene>
    <name evidence="8" type="ORF">B0J11DRAFT_533417</name>
</gene>
<evidence type="ECO:0000256" key="6">
    <source>
        <dbReference type="PIRSR" id="PIRSR001221-2"/>
    </source>
</evidence>
<dbReference type="GO" id="GO:0004040">
    <property type="term" value="F:amidase activity"/>
    <property type="evidence" value="ECO:0007669"/>
    <property type="project" value="UniProtKB-EC"/>
</dbReference>
<accession>A0A9P9DI81</accession>
<comment type="catalytic activity">
    <reaction evidence="1">
        <text>a monocarboxylic acid amide + H2O = a monocarboxylate + NH4(+)</text>
        <dbReference type="Rhea" id="RHEA:12020"/>
        <dbReference type="ChEBI" id="CHEBI:15377"/>
        <dbReference type="ChEBI" id="CHEBI:28938"/>
        <dbReference type="ChEBI" id="CHEBI:35757"/>
        <dbReference type="ChEBI" id="CHEBI:83628"/>
        <dbReference type="EC" id="3.5.1.4"/>
    </reaction>
</comment>
<evidence type="ECO:0000256" key="1">
    <source>
        <dbReference type="ARBA" id="ARBA00001311"/>
    </source>
</evidence>
<dbReference type="SUPFAM" id="SSF75304">
    <property type="entry name" value="Amidase signature (AS) enzymes"/>
    <property type="match status" value="1"/>
</dbReference>
<feature type="active site" description="Charge relay system" evidence="5">
    <location>
        <position position="168"/>
    </location>
</feature>
<comment type="similarity">
    <text evidence="2">Belongs to the amidase family.</text>
</comment>
<organism evidence="8 9">
    <name type="scientific">Dendryphion nanum</name>
    <dbReference type="NCBI Taxonomy" id="256645"/>
    <lineage>
        <taxon>Eukaryota</taxon>
        <taxon>Fungi</taxon>
        <taxon>Dikarya</taxon>
        <taxon>Ascomycota</taxon>
        <taxon>Pezizomycotina</taxon>
        <taxon>Dothideomycetes</taxon>
        <taxon>Pleosporomycetidae</taxon>
        <taxon>Pleosporales</taxon>
        <taxon>Torulaceae</taxon>
        <taxon>Dendryphion</taxon>
    </lineage>
</organism>
<feature type="binding site" evidence="6">
    <location>
        <position position="243"/>
    </location>
    <ligand>
        <name>substrate</name>
    </ligand>
</feature>
<dbReference type="InterPro" id="IPR036928">
    <property type="entry name" value="AS_sf"/>
</dbReference>
<proteinExistence type="inferred from homology"/>
<dbReference type="Pfam" id="PF01425">
    <property type="entry name" value="Amidase"/>
    <property type="match status" value="1"/>
</dbReference>